<dbReference type="SUPFAM" id="SSF52833">
    <property type="entry name" value="Thioredoxin-like"/>
    <property type="match status" value="1"/>
</dbReference>
<keyword evidence="2" id="KW-0479">Metal-binding</keyword>
<organism evidence="5 6">
    <name type="scientific">Mariprofundus ferrinatatus</name>
    <dbReference type="NCBI Taxonomy" id="1921087"/>
    <lineage>
        <taxon>Bacteria</taxon>
        <taxon>Pseudomonadati</taxon>
        <taxon>Pseudomonadota</taxon>
        <taxon>Candidatius Mariprofundia</taxon>
        <taxon>Mariprofundales</taxon>
        <taxon>Mariprofundaceae</taxon>
        <taxon>Mariprofundus</taxon>
    </lineage>
</organism>
<name>A0A2K8L9H0_9PROT</name>
<gene>
    <name evidence="5" type="ORF">Ga0123462_0714</name>
</gene>
<dbReference type="PANTHER" id="PTHR12151:SF25">
    <property type="entry name" value="LINALOOL DEHYDRATASE_ISOMERASE DOMAIN-CONTAINING PROTEIN"/>
    <property type="match status" value="1"/>
</dbReference>
<dbReference type="OrthoDB" id="5295811at2"/>
<keyword evidence="3" id="KW-1015">Disulfide bond</keyword>
<keyword evidence="4" id="KW-0812">Transmembrane</keyword>
<dbReference type="EMBL" id="CP018800">
    <property type="protein sequence ID" value="ATX81584.1"/>
    <property type="molecule type" value="Genomic_DNA"/>
</dbReference>
<evidence type="ECO:0000256" key="1">
    <source>
        <dbReference type="ARBA" id="ARBA00010996"/>
    </source>
</evidence>
<dbReference type="PANTHER" id="PTHR12151">
    <property type="entry name" value="ELECTRON TRANSPORT PROTIN SCO1/SENC FAMILY MEMBER"/>
    <property type="match status" value="1"/>
</dbReference>
<dbReference type="GO" id="GO:0046872">
    <property type="term" value="F:metal ion binding"/>
    <property type="evidence" value="ECO:0007669"/>
    <property type="project" value="UniProtKB-KW"/>
</dbReference>
<dbReference type="Pfam" id="PF02630">
    <property type="entry name" value="SCO1-SenC"/>
    <property type="match status" value="1"/>
</dbReference>
<feature type="binding site" evidence="2">
    <location>
        <position position="163"/>
    </location>
    <ligand>
        <name>Cu cation</name>
        <dbReference type="ChEBI" id="CHEBI:23378"/>
    </ligand>
</feature>
<dbReference type="Proteomes" id="UP000231637">
    <property type="component" value="Chromosome"/>
</dbReference>
<proteinExistence type="inferred from homology"/>
<feature type="binding site" evidence="2">
    <location>
        <position position="73"/>
    </location>
    <ligand>
        <name>Cu cation</name>
        <dbReference type="ChEBI" id="CHEBI:23378"/>
    </ligand>
</feature>
<comment type="similarity">
    <text evidence="1">Belongs to the SCO1/2 family.</text>
</comment>
<dbReference type="Gene3D" id="3.40.30.10">
    <property type="entry name" value="Glutaredoxin"/>
    <property type="match status" value="1"/>
</dbReference>
<dbReference type="InterPro" id="IPR003782">
    <property type="entry name" value="SCO1/SenC"/>
</dbReference>
<sequence length="201" mass="22722">MSSNSSKFPIIVLILALCMIGFGLYNLNKIPTPKYPEFDEKLTDFTLHGADRSVSFSDLAGKASVVFFGYTHCPDVCPNTLVNFGNALRMLNEDEKEKVRAVFIAIDFGRDTPERVHKYATYFHPDIIGLTGSEEELKVATKAFMVPFEKDEVNAKGNYLMNHGTYVYVMRPDGKLGELISHQSSSEEIVEALRKWIRWAE</sequence>
<keyword evidence="4" id="KW-0472">Membrane</keyword>
<dbReference type="FunFam" id="3.40.30.10:FF:000013">
    <property type="entry name" value="Blast:Protein SCO1 homolog, mitochondrial"/>
    <property type="match status" value="1"/>
</dbReference>
<dbReference type="KEGG" id="mfn:Ga0123462_0714"/>
<accession>A0A2K8L9H0</accession>
<reference evidence="5 6" key="1">
    <citation type="submission" date="2016-12" db="EMBL/GenBank/DDBJ databases">
        <title>Isolation and genomic insights into novel planktonic Zetaproteobacteria from stratified waters of the Chesapeake Bay.</title>
        <authorList>
            <person name="McAllister S.M."/>
            <person name="Kato S."/>
            <person name="Chan C.S."/>
            <person name="Chiu B.K."/>
            <person name="Field E.K."/>
        </authorList>
    </citation>
    <scope>NUCLEOTIDE SEQUENCE [LARGE SCALE GENOMIC DNA]</scope>
    <source>
        <strain evidence="5 6">CP-8</strain>
    </source>
</reference>
<dbReference type="CDD" id="cd02968">
    <property type="entry name" value="SCO"/>
    <property type="match status" value="1"/>
</dbReference>
<evidence type="ECO:0000313" key="6">
    <source>
        <dbReference type="Proteomes" id="UP000231637"/>
    </source>
</evidence>
<feature type="disulfide bond" description="Redox-active" evidence="3">
    <location>
        <begin position="73"/>
        <end position="77"/>
    </location>
</feature>
<dbReference type="AlphaFoldDB" id="A0A2K8L9H0"/>
<dbReference type="RefSeq" id="WP_100265025.1">
    <property type="nucleotide sequence ID" value="NZ_CP018800.1"/>
</dbReference>
<evidence type="ECO:0000256" key="2">
    <source>
        <dbReference type="PIRSR" id="PIRSR603782-1"/>
    </source>
</evidence>
<protein>
    <submittedName>
        <fullName evidence="5">Protein SCO1/2</fullName>
    </submittedName>
</protein>
<keyword evidence="6" id="KW-1185">Reference proteome</keyword>
<evidence type="ECO:0000256" key="4">
    <source>
        <dbReference type="SAM" id="Phobius"/>
    </source>
</evidence>
<evidence type="ECO:0000313" key="5">
    <source>
        <dbReference type="EMBL" id="ATX81584.1"/>
    </source>
</evidence>
<keyword evidence="2" id="KW-0186">Copper</keyword>
<feature type="transmembrane region" description="Helical" evidence="4">
    <location>
        <begin position="6"/>
        <end position="27"/>
    </location>
</feature>
<dbReference type="InterPro" id="IPR036249">
    <property type="entry name" value="Thioredoxin-like_sf"/>
</dbReference>
<feature type="binding site" evidence="2">
    <location>
        <position position="77"/>
    </location>
    <ligand>
        <name>Cu cation</name>
        <dbReference type="ChEBI" id="CHEBI:23378"/>
    </ligand>
</feature>
<evidence type="ECO:0000256" key="3">
    <source>
        <dbReference type="PIRSR" id="PIRSR603782-2"/>
    </source>
</evidence>
<keyword evidence="4" id="KW-1133">Transmembrane helix</keyword>